<accession>A0A161W1X0</accession>
<dbReference type="Proteomes" id="UP000076519">
    <property type="component" value="Unassembled WGS sequence"/>
</dbReference>
<dbReference type="PATRIC" id="fig|1359.32.peg.221"/>
<gene>
    <name evidence="1" type="ORF">AB996_1534</name>
</gene>
<protein>
    <submittedName>
        <fullName evidence="1">DNA topology modulation protein FLAR-related protein</fullName>
    </submittedName>
</protein>
<organism evidence="1 2">
    <name type="scientific">Lactococcus lactis subsp. cremoris</name>
    <name type="common">Streptococcus cremoris</name>
    <dbReference type="NCBI Taxonomy" id="1359"/>
    <lineage>
        <taxon>Bacteria</taxon>
        <taxon>Bacillati</taxon>
        <taxon>Bacillota</taxon>
        <taxon>Bacilli</taxon>
        <taxon>Lactobacillales</taxon>
        <taxon>Streptococcaceae</taxon>
        <taxon>Lactococcus</taxon>
    </lineage>
</organism>
<dbReference type="PANTHER" id="PTHR37816:SF2">
    <property type="entry name" value="DNA TOPOLOGY MODULATION PROTEIN FLAR-RELATED PROTEIN"/>
    <property type="match status" value="1"/>
</dbReference>
<proteinExistence type="predicted"/>
<dbReference type="SUPFAM" id="SSF52540">
    <property type="entry name" value="P-loop containing nucleoside triphosphate hydrolases"/>
    <property type="match status" value="1"/>
</dbReference>
<sequence>MKIHIIGTSGSGKTYIAEKLSQRFNLLHLDLDEIFWDNSTGEYNIKRLADERNSLLSTVLEKENWVIEGVYYDWLSQSFAEADQIFILQTPARIFNYRVIKRFIKRKLKLENGKTGSLKSTIKMIKWANRYQKRNMPEIMKFLEPYSDKVVIAKSSTTIIKQLEKSNL</sequence>
<reference evidence="1 2" key="1">
    <citation type="submission" date="2015-08" db="EMBL/GenBank/DDBJ databases">
        <title>Draft Genome Sequences of 11 Lactococcus lactis subspecies cremoris strains.</title>
        <authorList>
            <person name="Wels M."/>
            <person name="Backus L."/>
            <person name="Boekhorst J."/>
            <person name="Dijkstra A."/>
            <person name="Beerthuizen M."/>
            <person name="Siezen R."/>
            <person name="Bachmann H."/>
            <person name="Van Hijum S."/>
        </authorList>
    </citation>
    <scope>NUCLEOTIDE SEQUENCE [LARGE SCALE GENOMIC DNA]</scope>
    <source>
        <strain evidence="1 2">KW10</strain>
    </source>
</reference>
<dbReference type="EMBL" id="LIYF01000021">
    <property type="protein sequence ID" value="KZK06328.1"/>
    <property type="molecule type" value="Genomic_DNA"/>
</dbReference>
<evidence type="ECO:0000313" key="1">
    <source>
        <dbReference type="EMBL" id="KZK06328.1"/>
    </source>
</evidence>
<dbReference type="InterPro" id="IPR027417">
    <property type="entry name" value="P-loop_NTPase"/>
</dbReference>
<dbReference type="RefSeq" id="WP_063281907.1">
    <property type="nucleotide sequence ID" value="NZ_LIYF01000021.1"/>
</dbReference>
<evidence type="ECO:0000313" key="2">
    <source>
        <dbReference type="Proteomes" id="UP000076519"/>
    </source>
</evidence>
<dbReference type="InterPro" id="IPR052922">
    <property type="entry name" value="Cytidylate_Kinase-2"/>
</dbReference>
<dbReference type="PANTHER" id="PTHR37816">
    <property type="entry name" value="YALI0E33011P"/>
    <property type="match status" value="1"/>
</dbReference>
<dbReference type="Pfam" id="PF13238">
    <property type="entry name" value="AAA_18"/>
    <property type="match status" value="1"/>
</dbReference>
<comment type="caution">
    <text evidence="1">The sequence shown here is derived from an EMBL/GenBank/DDBJ whole genome shotgun (WGS) entry which is preliminary data.</text>
</comment>
<dbReference type="AlphaFoldDB" id="A0A161W1X0"/>
<dbReference type="Gene3D" id="3.40.50.300">
    <property type="entry name" value="P-loop containing nucleotide triphosphate hydrolases"/>
    <property type="match status" value="1"/>
</dbReference>
<name>A0A161W1X0_LACLC</name>